<feature type="region of interest" description="Disordered" evidence="1">
    <location>
        <begin position="1"/>
        <end position="99"/>
    </location>
</feature>
<proteinExistence type="predicted"/>
<dbReference type="Proteomes" id="UP001153069">
    <property type="component" value="Unassembled WGS sequence"/>
</dbReference>
<comment type="caution">
    <text evidence="2">The sequence shown here is derived from an EMBL/GenBank/DDBJ whole genome shotgun (WGS) entry which is preliminary data.</text>
</comment>
<keyword evidence="3" id="KW-1185">Reference proteome</keyword>
<evidence type="ECO:0000313" key="2">
    <source>
        <dbReference type="EMBL" id="CAB9531162.1"/>
    </source>
</evidence>
<protein>
    <submittedName>
        <fullName evidence="2">Uncharacterized protein</fullName>
    </submittedName>
</protein>
<feature type="compositionally biased region" description="Basic residues" evidence="1">
    <location>
        <begin position="9"/>
        <end position="24"/>
    </location>
</feature>
<dbReference type="EMBL" id="CAICTM010003295">
    <property type="protein sequence ID" value="CAB9531162.1"/>
    <property type="molecule type" value="Genomic_DNA"/>
</dbReference>
<gene>
    <name evidence="2" type="ORF">SEMRO_3297_G346330.1</name>
</gene>
<organism evidence="2 3">
    <name type="scientific">Seminavis robusta</name>
    <dbReference type="NCBI Taxonomy" id="568900"/>
    <lineage>
        <taxon>Eukaryota</taxon>
        <taxon>Sar</taxon>
        <taxon>Stramenopiles</taxon>
        <taxon>Ochrophyta</taxon>
        <taxon>Bacillariophyta</taxon>
        <taxon>Bacillariophyceae</taxon>
        <taxon>Bacillariophycidae</taxon>
        <taxon>Naviculales</taxon>
        <taxon>Naviculaceae</taxon>
        <taxon>Seminavis</taxon>
    </lineage>
</organism>
<evidence type="ECO:0000256" key="1">
    <source>
        <dbReference type="SAM" id="MobiDB-lite"/>
    </source>
</evidence>
<evidence type="ECO:0000313" key="3">
    <source>
        <dbReference type="Proteomes" id="UP001153069"/>
    </source>
</evidence>
<name>A0A9N8HZ74_9STRA</name>
<sequence>MSSPPKSPKSPKRPAPIHHGKKQRSIFEPGDIAELKRKQEIEQRKRQEEEAALAAAKVKKERADSYRDGLYGQRQKIMGGREEDYDDEEEEHHHGVLHGIKKIIGVQSDSDEEEEEEHHGVLEGIKNMLHLEKDPYADTYEPAVSANEIPTTFGAMAVGVTLAGMLGGGDDKKS</sequence>
<dbReference type="AlphaFoldDB" id="A0A9N8HZ74"/>
<accession>A0A9N8HZ74</accession>
<reference evidence="2" key="1">
    <citation type="submission" date="2020-06" db="EMBL/GenBank/DDBJ databases">
        <authorList>
            <consortium name="Plant Systems Biology data submission"/>
        </authorList>
    </citation>
    <scope>NUCLEOTIDE SEQUENCE</scope>
    <source>
        <strain evidence="2">D6</strain>
    </source>
</reference>
<feature type="compositionally biased region" description="Basic and acidic residues" evidence="1">
    <location>
        <begin position="33"/>
        <end position="49"/>
    </location>
</feature>